<evidence type="ECO:0000256" key="1">
    <source>
        <dbReference type="ARBA" id="ARBA00007690"/>
    </source>
</evidence>
<name>A0A8S0S9K8_OLEEU</name>
<dbReference type="InterPro" id="IPR016024">
    <property type="entry name" value="ARM-type_fold"/>
</dbReference>
<protein>
    <submittedName>
        <fullName evidence="5">RRP12 isoform X1</fullName>
    </submittedName>
</protein>
<dbReference type="Pfam" id="PF08161">
    <property type="entry name" value="RRP12_HEAT"/>
    <property type="match status" value="1"/>
</dbReference>
<feature type="domain" description="RRP12 N-terminal HEAT" evidence="4">
    <location>
        <begin position="10"/>
        <end position="290"/>
    </location>
</feature>
<dbReference type="InterPro" id="IPR057860">
    <property type="entry name" value="HEAT_RRP12_N"/>
</dbReference>
<dbReference type="InterPro" id="IPR011989">
    <property type="entry name" value="ARM-like"/>
</dbReference>
<dbReference type="Gene3D" id="1.25.10.10">
    <property type="entry name" value="Leucine-rich Repeat Variant"/>
    <property type="match status" value="1"/>
</dbReference>
<accession>A0A8S0S9K8</accession>
<dbReference type="OrthoDB" id="2192888at2759"/>
<evidence type="ECO:0000313" key="5">
    <source>
        <dbReference type="EMBL" id="CAA2988368.1"/>
    </source>
</evidence>
<dbReference type="Gramene" id="OE9A098807T1">
    <property type="protein sequence ID" value="OE9A098807C1"/>
    <property type="gene ID" value="OE9A098807"/>
</dbReference>
<sequence>MDEDHQDLAEPTTSFTGNSDICQQLLDRYAHSSAQQHRHLCATAAATRSIIQASDLPLTPVSYFAATITSLSNSKSLDSTAFAAVTSFLSIVLPLVHKGEIKQEKAAEAVGFLVEIVEGSSGSLGTSSVRAVVKCVGVLVAEFCDSNDWNSVKLGLDWLLKFSLDKRPKVRKCAQDCVLTVFKSFELSAAIKKASKSVYSLLNEHMTLAIKMTVAKSVDGSKDDTMSRPECQEVLHLLNVIKHVVPYLSVKMRSKVLSKLSKTLSSQFSAVTRHIFDLISVIFETSETEVIVPCAENIINLLVSYISLQDKNPADTSLFAATLVKTALCKLHDGDIKEWTVYLPMVTESISGFLSSEADTALKASNIFKELINCLIDGKLFSTIQNQGIEDEVIHSDEFEAIKTTCAVFYNTLNTSSRIPNEHFLAAISFLFLKLGEISDMFTKDIVLKLADLMNVASGSALDIEHLQDCIGSAIVAMGPEKFLGLLPISLGAKDLSCSNAWLIPILKKNIVGSSLGFFMSHIIPLAESFQKASCKVWNLFVLSKMLDEFGTSCSNLQLESDEEGRKASYDVLNGINSELRNSSNGTSDGPYHKIISMILGYLSGSSPHIKSGVVAALSVFVYNDPNICLLMPDIVPSVMELLHSKSVEVTKAVLGFVKVLVSCLQANDLQHYHSDIVNGILPWSSISRNHFRSKVTVILEIMMRKSGSGTIKALIPEKYKQFVQGVIENRHGKTSSKVAGTTESKPELSDLTLQRHQKRKFVGSAISSKEEVPRGPKRMRDKKQDSGKTFKRVGDFNHDHLKRGKSNQPQRVGTGARKNMERTKMKQKSEGNVLRPHNASKISKHKKAGKKQQKID</sequence>
<feature type="compositionally biased region" description="Basic and acidic residues" evidence="2">
    <location>
        <begin position="819"/>
        <end position="830"/>
    </location>
</feature>
<dbReference type="Proteomes" id="UP000594638">
    <property type="component" value="Unassembled WGS sequence"/>
</dbReference>
<keyword evidence="6" id="KW-1185">Reference proteome</keyword>
<evidence type="ECO:0000256" key="2">
    <source>
        <dbReference type="SAM" id="MobiDB-lite"/>
    </source>
</evidence>
<evidence type="ECO:0000259" key="3">
    <source>
        <dbReference type="Pfam" id="PF08161"/>
    </source>
</evidence>
<comment type="caution">
    <text evidence="5">The sequence shown here is derived from an EMBL/GenBank/DDBJ whole genome shotgun (WGS) entry which is preliminary data.</text>
</comment>
<dbReference type="PANTHER" id="PTHR48412:SF1">
    <property type="entry name" value="ARM REPEAT SUPERFAMILY PROTEIN"/>
    <property type="match status" value="1"/>
</dbReference>
<comment type="similarity">
    <text evidence="1">Belongs to the RRP12 family.</text>
</comment>
<dbReference type="Pfam" id="PF25772">
    <property type="entry name" value="HEAT_RRP12_N"/>
    <property type="match status" value="1"/>
</dbReference>
<organism evidence="5 6">
    <name type="scientific">Olea europaea subsp. europaea</name>
    <dbReference type="NCBI Taxonomy" id="158383"/>
    <lineage>
        <taxon>Eukaryota</taxon>
        <taxon>Viridiplantae</taxon>
        <taxon>Streptophyta</taxon>
        <taxon>Embryophyta</taxon>
        <taxon>Tracheophyta</taxon>
        <taxon>Spermatophyta</taxon>
        <taxon>Magnoliopsida</taxon>
        <taxon>eudicotyledons</taxon>
        <taxon>Gunneridae</taxon>
        <taxon>Pentapetalae</taxon>
        <taxon>asterids</taxon>
        <taxon>lamiids</taxon>
        <taxon>Lamiales</taxon>
        <taxon>Oleaceae</taxon>
        <taxon>Oleeae</taxon>
        <taxon>Olea</taxon>
    </lineage>
</organism>
<dbReference type="InterPro" id="IPR012978">
    <property type="entry name" value="HEAT_RRP12"/>
</dbReference>
<feature type="region of interest" description="Disordered" evidence="2">
    <location>
        <begin position="761"/>
        <end position="857"/>
    </location>
</feature>
<evidence type="ECO:0000259" key="4">
    <source>
        <dbReference type="Pfam" id="PF25772"/>
    </source>
</evidence>
<dbReference type="AlphaFoldDB" id="A0A8S0S9K8"/>
<proteinExistence type="inferred from homology"/>
<feature type="domain" description="RRP12 HEAT" evidence="3">
    <location>
        <begin position="358"/>
        <end position="534"/>
    </location>
</feature>
<reference evidence="5 6" key="1">
    <citation type="submission" date="2019-12" db="EMBL/GenBank/DDBJ databases">
        <authorList>
            <person name="Alioto T."/>
            <person name="Alioto T."/>
            <person name="Gomez Garrido J."/>
        </authorList>
    </citation>
    <scope>NUCLEOTIDE SEQUENCE [LARGE SCALE GENOMIC DNA]</scope>
</reference>
<feature type="compositionally biased region" description="Basic residues" evidence="2">
    <location>
        <begin position="843"/>
        <end position="857"/>
    </location>
</feature>
<evidence type="ECO:0000313" key="6">
    <source>
        <dbReference type="Proteomes" id="UP000594638"/>
    </source>
</evidence>
<feature type="compositionally biased region" description="Basic and acidic residues" evidence="2">
    <location>
        <begin position="783"/>
        <end position="800"/>
    </location>
</feature>
<dbReference type="SUPFAM" id="SSF48371">
    <property type="entry name" value="ARM repeat"/>
    <property type="match status" value="1"/>
</dbReference>
<dbReference type="PANTHER" id="PTHR48412">
    <property type="entry name" value="ARM REPEAT SUPERFAMILY PROTEIN"/>
    <property type="match status" value="1"/>
</dbReference>
<dbReference type="EMBL" id="CACTIH010003988">
    <property type="protein sequence ID" value="CAA2988368.1"/>
    <property type="molecule type" value="Genomic_DNA"/>
</dbReference>
<gene>
    <name evidence="5" type="ORF">OLEA9_A098807</name>
</gene>